<dbReference type="Pfam" id="PF20431">
    <property type="entry name" value="E_motif"/>
    <property type="match status" value="1"/>
</dbReference>
<evidence type="ECO:0000313" key="3">
    <source>
        <dbReference type="EMBL" id="MQL75117.1"/>
    </source>
</evidence>
<dbReference type="InterPro" id="IPR046848">
    <property type="entry name" value="E_motif"/>
</dbReference>
<dbReference type="SMR" id="A0A843TZ33"/>
<dbReference type="Proteomes" id="UP000652761">
    <property type="component" value="Unassembled WGS sequence"/>
</dbReference>
<dbReference type="InterPro" id="IPR011990">
    <property type="entry name" value="TPR-like_helical_dom_sf"/>
</dbReference>
<proteinExistence type="predicted"/>
<evidence type="ECO:0000313" key="4">
    <source>
        <dbReference type="Proteomes" id="UP000652761"/>
    </source>
</evidence>
<dbReference type="NCBIfam" id="TIGR00756">
    <property type="entry name" value="PPR"/>
    <property type="match status" value="3"/>
</dbReference>
<dbReference type="PANTHER" id="PTHR47926:SF507">
    <property type="entry name" value="DYW DOMAIN-CONTAINING PROTEIN"/>
    <property type="match status" value="1"/>
</dbReference>
<reference evidence="3" key="1">
    <citation type="submission" date="2017-07" db="EMBL/GenBank/DDBJ databases">
        <title>Taro Niue Genome Assembly and Annotation.</title>
        <authorList>
            <person name="Atibalentja N."/>
            <person name="Keating K."/>
            <person name="Fields C.J."/>
        </authorList>
    </citation>
    <scope>NUCLEOTIDE SEQUENCE</scope>
    <source>
        <strain evidence="3">Niue_2</strain>
        <tissue evidence="3">Leaf</tissue>
    </source>
</reference>
<organism evidence="3 4">
    <name type="scientific">Colocasia esculenta</name>
    <name type="common">Wild taro</name>
    <name type="synonym">Arum esculentum</name>
    <dbReference type="NCBI Taxonomy" id="4460"/>
    <lineage>
        <taxon>Eukaryota</taxon>
        <taxon>Viridiplantae</taxon>
        <taxon>Streptophyta</taxon>
        <taxon>Embryophyta</taxon>
        <taxon>Tracheophyta</taxon>
        <taxon>Spermatophyta</taxon>
        <taxon>Magnoliopsida</taxon>
        <taxon>Liliopsida</taxon>
        <taxon>Araceae</taxon>
        <taxon>Aroideae</taxon>
        <taxon>Colocasieae</taxon>
        <taxon>Colocasia</taxon>
    </lineage>
</organism>
<dbReference type="PANTHER" id="PTHR47926">
    <property type="entry name" value="PENTATRICOPEPTIDE REPEAT-CONTAINING PROTEIN"/>
    <property type="match status" value="1"/>
</dbReference>
<dbReference type="OrthoDB" id="736185at2759"/>
<feature type="repeat" description="PPR" evidence="2">
    <location>
        <begin position="170"/>
        <end position="204"/>
    </location>
</feature>
<dbReference type="GO" id="GO:0003723">
    <property type="term" value="F:RNA binding"/>
    <property type="evidence" value="ECO:0007669"/>
    <property type="project" value="InterPro"/>
</dbReference>
<dbReference type="Pfam" id="PF01535">
    <property type="entry name" value="PPR"/>
    <property type="match status" value="6"/>
</dbReference>
<name>A0A843TZ33_COLES</name>
<evidence type="ECO:0008006" key="5">
    <source>
        <dbReference type="Google" id="ProtNLM"/>
    </source>
</evidence>
<dbReference type="PROSITE" id="PS51375">
    <property type="entry name" value="PPR"/>
    <property type="match status" value="2"/>
</dbReference>
<keyword evidence="1" id="KW-0677">Repeat</keyword>
<keyword evidence="4" id="KW-1185">Reference proteome</keyword>
<evidence type="ECO:0000256" key="2">
    <source>
        <dbReference type="PROSITE-ProRule" id="PRU00708"/>
    </source>
</evidence>
<dbReference type="AlphaFoldDB" id="A0A843TZ33"/>
<gene>
    <name evidence="3" type="ORF">Taro_007490</name>
</gene>
<dbReference type="Gene3D" id="1.25.40.10">
    <property type="entry name" value="Tetratricopeptide repeat domain"/>
    <property type="match status" value="2"/>
</dbReference>
<dbReference type="EMBL" id="NMUH01000236">
    <property type="protein sequence ID" value="MQL75117.1"/>
    <property type="molecule type" value="Genomic_DNA"/>
</dbReference>
<feature type="repeat" description="PPR" evidence="2">
    <location>
        <begin position="271"/>
        <end position="305"/>
    </location>
</feature>
<dbReference type="FunFam" id="1.25.40.10:FF:001093">
    <property type="entry name" value="Pentatricopeptide repeat-containing protein At2g34400"/>
    <property type="match status" value="1"/>
</dbReference>
<evidence type="ECO:0000256" key="1">
    <source>
        <dbReference type="ARBA" id="ARBA00022737"/>
    </source>
</evidence>
<accession>A0A843TZ33</accession>
<dbReference type="InterPro" id="IPR002885">
    <property type="entry name" value="PPR_rpt"/>
</dbReference>
<dbReference type="InterPro" id="IPR046960">
    <property type="entry name" value="PPR_At4g14850-like_plant"/>
</dbReference>
<dbReference type="GO" id="GO:0009451">
    <property type="term" value="P:RNA modification"/>
    <property type="evidence" value="ECO:0007669"/>
    <property type="project" value="InterPro"/>
</dbReference>
<comment type="caution">
    <text evidence="3">The sequence shown here is derived from an EMBL/GenBank/DDBJ whole genome shotgun (WGS) entry which is preliminary data.</text>
</comment>
<protein>
    <recommendedName>
        <fullName evidence="5">Pentatricopeptide repeat-containing protein</fullName>
    </recommendedName>
</protein>
<sequence>MVAASPSISALHARLVKTRDPNALCDLLLLLPPSNSTPSAAAASNLSYARAVFADYAPAAHAFPWNAIIRAHALIPAYFPDALALFASMHRHGVPTDRYTFPLVLRACSLHPSPPTGLRAGTSAHALAIKCGLLNSIVHSCNAFIAFYGRHGLLGHALQLFGEMPRGERDVVSWSTLVACMASSGYHAEALEGFRLMQASGVSPDEPAMVSATWAAGNLGAAELAAWAYCYARKGQLRITVALGTALVVALARCGWIKLAKRMFDEMPERNLITWTAMIHGLAAHGRGPESLEMFHRMVLDGFKPDHVAFIGALTACSRGGLLEEGIRLFESMERDHGVAPQMEHYGCMVDLMGRAGLLAEAYEFVKRMPGEPGPVVWRTLLGACVSHGYVELAEQVKEKISELEPGHDGDYVLLSNVYGGIGRWGEKEGVRSEMRGRRVGKTPGLSVPSL</sequence>